<comment type="similarity">
    <text evidence="1">Belongs to the WD repeat THOC6 family.</text>
</comment>
<protein>
    <submittedName>
        <fullName evidence="4">Uncharacterized protein</fullName>
    </submittedName>
</protein>
<dbReference type="SMART" id="SM00320">
    <property type="entry name" value="WD40"/>
    <property type="match status" value="3"/>
</dbReference>
<name>E4XAQ8_OIKDI</name>
<accession>E4XAQ8</accession>
<dbReference type="PANTHER" id="PTHR44411">
    <property type="entry name" value="THO COMPLEX SUBUNIT 6 HOMOLOG"/>
    <property type="match status" value="1"/>
</dbReference>
<dbReference type="OrthoDB" id="273067at2759"/>
<gene>
    <name evidence="4" type="ORF">GSOID_T00005131001</name>
</gene>
<evidence type="ECO:0000313" key="4">
    <source>
        <dbReference type="EMBL" id="CBY08555.1"/>
    </source>
</evidence>
<feature type="repeat" description="WD" evidence="3">
    <location>
        <begin position="131"/>
        <end position="172"/>
    </location>
</feature>
<dbReference type="PANTHER" id="PTHR44411:SF1">
    <property type="entry name" value="THO COMPLEX SUBUNIT 6 HOMOLOG"/>
    <property type="match status" value="1"/>
</dbReference>
<keyword evidence="5" id="KW-1185">Reference proteome</keyword>
<keyword evidence="2 3" id="KW-0853">WD repeat</keyword>
<evidence type="ECO:0000256" key="3">
    <source>
        <dbReference type="PROSITE-ProRule" id="PRU00221"/>
    </source>
</evidence>
<dbReference type="InterPro" id="IPR001680">
    <property type="entry name" value="WD40_rpt"/>
</dbReference>
<evidence type="ECO:0000313" key="5">
    <source>
        <dbReference type="Proteomes" id="UP000001307"/>
    </source>
</evidence>
<evidence type="ECO:0000256" key="2">
    <source>
        <dbReference type="ARBA" id="ARBA00022574"/>
    </source>
</evidence>
<dbReference type="EMBL" id="FN653032">
    <property type="protein sequence ID" value="CBY08555.1"/>
    <property type="molecule type" value="Genomic_DNA"/>
</dbReference>
<dbReference type="GO" id="GO:0006406">
    <property type="term" value="P:mRNA export from nucleus"/>
    <property type="evidence" value="ECO:0007669"/>
    <property type="project" value="TreeGrafter"/>
</dbReference>
<sequence>MIEPEVLNAYRSVFAQTFSRNGTTLYIGDNLGKITIYNVNRWAKTQEFQTQLESIQLIVEYKNILIAGGIGGLVTLLVSEDGTISKGKRITSESYNTALVLEEHDVLIGGGPRGILYTIDLNVFHIIKEDTDSHKDSIQCSSLSEERGMFCTASEDGTVHIWDMKSQEIIRTFLPFEKEELNRPERGRFISCCSMIGDWLVCGGGPRVGLWHVRSGELANILDIEQDTPLSMFSSPERIFIGGSRSVVYQFQRNGSKISTVDASSQFVYSIQKSCKGHMLVSGSTRTIDIYKNNYKAQELSV</sequence>
<dbReference type="AlphaFoldDB" id="E4XAQ8"/>
<evidence type="ECO:0000256" key="1">
    <source>
        <dbReference type="ARBA" id="ARBA00009728"/>
    </source>
</evidence>
<proteinExistence type="inferred from homology"/>
<dbReference type="Proteomes" id="UP000001307">
    <property type="component" value="Unassembled WGS sequence"/>
</dbReference>
<dbReference type="InterPro" id="IPR036322">
    <property type="entry name" value="WD40_repeat_dom_sf"/>
</dbReference>
<organism evidence="4">
    <name type="scientific">Oikopleura dioica</name>
    <name type="common">Tunicate</name>
    <dbReference type="NCBI Taxonomy" id="34765"/>
    <lineage>
        <taxon>Eukaryota</taxon>
        <taxon>Metazoa</taxon>
        <taxon>Chordata</taxon>
        <taxon>Tunicata</taxon>
        <taxon>Appendicularia</taxon>
        <taxon>Copelata</taxon>
        <taxon>Oikopleuridae</taxon>
        <taxon>Oikopleura</taxon>
    </lineage>
</organism>
<dbReference type="SUPFAM" id="SSF50978">
    <property type="entry name" value="WD40 repeat-like"/>
    <property type="match status" value="1"/>
</dbReference>
<dbReference type="Pfam" id="PF00400">
    <property type="entry name" value="WD40"/>
    <property type="match status" value="1"/>
</dbReference>
<dbReference type="InterPro" id="IPR015943">
    <property type="entry name" value="WD40/YVTN_repeat-like_dom_sf"/>
</dbReference>
<dbReference type="Gene3D" id="2.130.10.10">
    <property type="entry name" value="YVTN repeat-like/Quinoprotein amine dehydrogenase"/>
    <property type="match status" value="1"/>
</dbReference>
<dbReference type="GO" id="GO:0000347">
    <property type="term" value="C:THO complex"/>
    <property type="evidence" value="ECO:0007669"/>
    <property type="project" value="TreeGrafter"/>
</dbReference>
<dbReference type="InParanoid" id="E4XAQ8"/>
<dbReference type="InterPro" id="IPR042626">
    <property type="entry name" value="THOC6"/>
</dbReference>
<dbReference type="PROSITE" id="PS50082">
    <property type="entry name" value="WD_REPEATS_2"/>
    <property type="match status" value="1"/>
</dbReference>
<dbReference type="FunCoup" id="E4XAQ8">
    <property type="interactions" value="121"/>
</dbReference>
<dbReference type="GO" id="GO:0000346">
    <property type="term" value="C:transcription export complex"/>
    <property type="evidence" value="ECO:0007669"/>
    <property type="project" value="TreeGrafter"/>
</dbReference>
<reference evidence="4" key="1">
    <citation type="journal article" date="2010" name="Science">
        <title>Plasticity of animal genome architecture unmasked by rapid evolution of a pelagic tunicate.</title>
        <authorList>
            <person name="Denoeud F."/>
            <person name="Henriet S."/>
            <person name="Mungpakdee S."/>
            <person name="Aury J.M."/>
            <person name="Da Silva C."/>
            <person name="Brinkmann H."/>
            <person name="Mikhaleva J."/>
            <person name="Olsen L.C."/>
            <person name="Jubin C."/>
            <person name="Canestro C."/>
            <person name="Bouquet J.M."/>
            <person name="Danks G."/>
            <person name="Poulain J."/>
            <person name="Campsteijn C."/>
            <person name="Adamski M."/>
            <person name="Cross I."/>
            <person name="Yadetie F."/>
            <person name="Muffato M."/>
            <person name="Louis A."/>
            <person name="Butcher S."/>
            <person name="Tsagkogeorga G."/>
            <person name="Konrad A."/>
            <person name="Singh S."/>
            <person name="Jensen M.F."/>
            <person name="Cong E.H."/>
            <person name="Eikeseth-Otteraa H."/>
            <person name="Noel B."/>
            <person name="Anthouard V."/>
            <person name="Porcel B.M."/>
            <person name="Kachouri-Lafond R."/>
            <person name="Nishino A."/>
            <person name="Ugolini M."/>
            <person name="Chourrout P."/>
            <person name="Nishida H."/>
            <person name="Aasland R."/>
            <person name="Huzurbazar S."/>
            <person name="Westhof E."/>
            <person name="Delsuc F."/>
            <person name="Lehrach H."/>
            <person name="Reinhardt R."/>
            <person name="Weissenbach J."/>
            <person name="Roy S.W."/>
            <person name="Artiguenave F."/>
            <person name="Postlethwait J.H."/>
            <person name="Manak J.R."/>
            <person name="Thompson E.M."/>
            <person name="Jaillon O."/>
            <person name="Du Pasquier L."/>
            <person name="Boudinot P."/>
            <person name="Liberles D.A."/>
            <person name="Volff J.N."/>
            <person name="Philippe H."/>
            <person name="Lenhard B."/>
            <person name="Roest Crollius H."/>
            <person name="Wincker P."/>
            <person name="Chourrout D."/>
        </authorList>
    </citation>
    <scope>NUCLEOTIDE SEQUENCE [LARGE SCALE GENOMIC DNA]</scope>
</reference>
<dbReference type="PROSITE" id="PS50294">
    <property type="entry name" value="WD_REPEATS_REGION"/>
    <property type="match status" value="1"/>
</dbReference>